<keyword evidence="3" id="KW-0009">Actin-binding</keyword>
<sequence length="172" mass="19442">MQTTSPPRRRPKARPEKSSIWLKGGCEPSRRTRVRAREEGVKEHPEKTGMCCDAAIITNSPPWLLASYPEGNLFQLTQEEIQILLAREGREKFLQGFTLAGTKCLLIRDNIYTEGNNTMDLRTKGQSRCSQEVTVVQIESVYLVMMGQKGTEGEPLNLKAFEMAGYIREAIH</sequence>
<protein>
    <submittedName>
        <fullName evidence="7">Profilin-1-like</fullName>
    </submittedName>
</protein>
<dbReference type="AlphaFoldDB" id="A0A6P6IP55"/>
<dbReference type="InterPro" id="IPR036140">
    <property type="entry name" value="PFN_sf"/>
</dbReference>
<evidence type="ECO:0000313" key="7">
    <source>
        <dbReference type="RefSeq" id="XP_025789609.1"/>
    </source>
</evidence>
<dbReference type="PANTHER" id="PTHR13936">
    <property type="entry name" value="PROFILIN"/>
    <property type="match status" value="1"/>
</dbReference>
<dbReference type="GO" id="GO:0005856">
    <property type="term" value="C:cytoskeleton"/>
    <property type="evidence" value="ECO:0007669"/>
    <property type="project" value="UniProtKB-SubCell"/>
</dbReference>
<keyword evidence="6" id="KW-1185">Reference proteome</keyword>
<keyword evidence="4" id="KW-0206">Cytoskeleton</keyword>
<dbReference type="RefSeq" id="XP_025789609.1">
    <property type="nucleotide sequence ID" value="XM_025933824.1"/>
</dbReference>
<dbReference type="GO" id="GO:0032233">
    <property type="term" value="P:positive regulation of actin filament bundle assembly"/>
    <property type="evidence" value="ECO:0007669"/>
    <property type="project" value="TreeGrafter"/>
</dbReference>
<dbReference type="Proteomes" id="UP000515131">
    <property type="component" value="Unplaced"/>
</dbReference>
<comment type="subcellular location">
    <subcellularLocation>
        <location evidence="1">Cytoplasm</location>
        <location evidence="1">Cytoskeleton</location>
    </subcellularLocation>
</comment>
<dbReference type="GO" id="GO:0030036">
    <property type="term" value="P:actin cytoskeleton organization"/>
    <property type="evidence" value="ECO:0007669"/>
    <property type="project" value="InterPro"/>
</dbReference>
<evidence type="ECO:0000256" key="1">
    <source>
        <dbReference type="ARBA" id="ARBA00004245"/>
    </source>
</evidence>
<dbReference type="KEGG" id="pcoo:112870752"/>
<evidence type="ECO:0000256" key="3">
    <source>
        <dbReference type="ARBA" id="ARBA00023203"/>
    </source>
</evidence>
<dbReference type="InterPro" id="IPR005454">
    <property type="entry name" value="Profilin1/2/3_vertebrate"/>
</dbReference>
<dbReference type="GO" id="GO:0030833">
    <property type="term" value="P:regulation of actin filament polymerization"/>
    <property type="evidence" value="ECO:0007669"/>
    <property type="project" value="TreeGrafter"/>
</dbReference>
<accession>A0A6P6IP55</accession>
<dbReference type="SUPFAM" id="SSF55770">
    <property type="entry name" value="Profilin (actin-binding protein)"/>
    <property type="match status" value="1"/>
</dbReference>
<dbReference type="PANTHER" id="PTHR13936:SF5">
    <property type="entry name" value="PROFILIN"/>
    <property type="match status" value="1"/>
</dbReference>
<dbReference type="GeneID" id="112870752"/>
<dbReference type="Pfam" id="PF00235">
    <property type="entry name" value="Profilin"/>
    <property type="match status" value="1"/>
</dbReference>
<evidence type="ECO:0000256" key="4">
    <source>
        <dbReference type="ARBA" id="ARBA00023212"/>
    </source>
</evidence>
<dbReference type="Gene3D" id="3.30.450.30">
    <property type="entry name" value="Dynein light chain 2a, cytoplasmic"/>
    <property type="match status" value="1"/>
</dbReference>
<dbReference type="GO" id="GO:0005737">
    <property type="term" value="C:cytoplasm"/>
    <property type="evidence" value="ECO:0007669"/>
    <property type="project" value="TreeGrafter"/>
</dbReference>
<feature type="region of interest" description="Disordered" evidence="5">
    <location>
        <begin position="1"/>
        <end position="24"/>
    </location>
</feature>
<dbReference type="GO" id="GO:0003779">
    <property type="term" value="F:actin binding"/>
    <property type="evidence" value="ECO:0007669"/>
    <property type="project" value="UniProtKB-KW"/>
</dbReference>
<proteinExistence type="predicted"/>
<organism evidence="6 7">
    <name type="scientific">Puma concolor</name>
    <name type="common">Mountain lion</name>
    <name type="synonym">Felis concolor</name>
    <dbReference type="NCBI Taxonomy" id="9696"/>
    <lineage>
        <taxon>Eukaryota</taxon>
        <taxon>Metazoa</taxon>
        <taxon>Chordata</taxon>
        <taxon>Craniata</taxon>
        <taxon>Vertebrata</taxon>
        <taxon>Euteleostomi</taxon>
        <taxon>Mammalia</taxon>
        <taxon>Eutheria</taxon>
        <taxon>Laurasiatheria</taxon>
        <taxon>Carnivora</taxon>
        <taxon>Feliformia</taxon>
        <taxon>Felidae</taxon>
        <taxon>Felinae</taxon>
        <taxon>Puma</taxon>
    </lineage>
</organism>
<dbReference type="InterPro" id="IPR048278">
    <property type="entry name" value="PFN"/>
</dbReference>
<keyword evidence="2" id="KW-0963">Cytoplasm</keyword>
<evidence type="ECO:0000256" key="5">
    <source>
        <dbReference type="SAM" id="MobiDB-lite"/>
    </source>
</evidence>
<reference evidence="7" key="1">
    <citation type="submission" date="2025-08" db="UniProtKB">
        <authorList>
            <consortium name="RefSeq"/>
        </authorList>
    </citation>
    <scope>IDENTIFICATION</scope>
    <source>
        <tissue evidence="7">Blood</tissue>
    </source>
</reference>
<evidence type="ECO:0000256" key="2">
    <source>
        <dbReference type="ARBA" id="ARBA00022490"/>
    </source>
</evidence>
<gene>
    <name evidence="7" type="primary">LOC112870752</name>
</gene>
<name>A0A6P6IP55_PUMCO</name>
<dbReference type="PRINTS" id="PR01639">
    <property type="entry name" value="PROFILINMAML"/>
</dbReference>
<evidence type="ECO:0000313" key="6">
    <source>
        <dbReference type="Proteomes" id="UP000515131"/>
    </source>
</evidence>